<keyword evidence="2" id="KW-1185">Reference proteome</keyword>
<proteinExistence type="predicted"/>
<dbReference type="OrthoDB" id="5464673at2"/>
<protein>
    <recommendedName>
        <fullName evidence="3">KWG repeat protein</fullName>
    </recommendedName>
</protein>
<sequence length="608" mass="70109">MKKTVLLNIILILFGLNLNAQSTKAYNLYRGFEFEKALDVLNLSSNLNSDDAFLKMKILNCLGKTKDAESLKIEFLNSNANQSSKNKVNSYFESIIEARKPIIIKDPVHLQLNGEKVELLSNSETIRRIKYQDGLTAYLNSQNSVIYKTTSKHVILPEFNNGFAFIGTDHFEFIIINTDGKIIYQSEYDLAKSSPRKFDNDIVVFYKLYSLPGATTKASFPIAINTKGEVVYDYKGGKMIKGYHNGYTAYGDLIFDKNVVEQVYAYLKVKGVLDKNGNEILNFQKLGLKDITIGEFTKDGIASIKREHHSSGKNYGLIDLKGNYEWFINDYKIVANYIEDDELGVIAKREDYKKTKFGYVDKKGNIITDLKFDEAQKFNSNDFNAVVEVGGKESYINRSGEYLSPIFFEKAYSFRSDKYSVVQFKGKRYFIDKNINPISLEKDAGYKTTNEEELPSLFKKWIGYSEFSSKYLIENILNYYGEDKDSDRETTSEILLKFFKENREVLRGRIEPKTSYCDGVQPNRDILKVLLANRYWDLIDAMIYYEGTEYHWNDYDIIKGKKETILDFIECLLNNNEYTGQFMSSAISKFELIKEDLKEYGAKYGKEL</sequence>
<name>I3YXP0_AEQSU</name>
<accession>I3YXP0</accession>
<dbReference type="EMBL" id="CP003280">
    <property type="protein sequence ID" value="AFL81758.1"/>
    <property type="molecule type" value="Genomic_DNA"/>
</dbReference>
<evidence type="ECO:0000313" key="2">
    <source>
        <dbReference type="Proteomes" id="UP000006049"/>
    </source>
</evidence>
<gene>
    <name evidence="1" type="ordered locus">Aeqsu_2298</name>
</gene>
<dbReference type="PANTHER" id="PTHR37841:SF1">
    <property type="entry name" value="DUF3298 DOMAIN-CONTAINING PROTEIN"/>
    <property type="match status" value="1"/>
</dbReference>
<dbReference type="HOGENOM" id="CLU_448810_0_0_10"/>
<dbReference type="PANTHER" id="PTHR37841">
    <property type="entry name" value="GLR2918 PROTEIN"/>
    <property type="match status" value="1"/>
</dbReference>
<reference evidence="1 2" key="1">
    <citation type="submission" date="2012-06" db="EMBL/GenBank/DDBJ databases">
        <title>The complete genome of Aequorivita sublithincola DSM 14238.</title>
        <authorList>
            <consortium name="US DOE Joint Genome Institute (JGI-PGF)"/>
            <person name="Lucas S."/>
            <person name="Copeland A."/>
            <person name="Lapidus A."/>
            <person name="Goodwin L."/>
            <person name="Pitluck S."/>
            <person name="Peters L."/>
            <person name="Munk A.C.C."/>
            <person name="Kyrpides N."/>
            <person name="Mavromatis K."/>
            <person name="Pagani I."/>
            <person name="Ivanova N."/>
            <person name="Ovchinnikova G."/>
            <person name="Zeytun A."/>
            <person name="Detter J.C."/>
            <person name="Han C."/>
            <person name="Land M."/>
            <person name="Hauser L."/>
            <person name="Markowitz V."/>
            <person name="Cheng J.-F."/>
            <person name="Hugenholtz P."/>
            <person name="Woyke T."/>
            <person name="Wu D."/>
            <person name="Tindall B."/>
            <person name="Faehnrich R."/>
            <person name="Brambilla E."/>
            <person name="Klenk H.-P."/>
            <person name="Eisen J.A."/>
        </authorList>
    </citation>
    <scope>NUCLEOTIDE SEQUENCE [LARGE SCALE GENOMIC DNA]</scope>
    <source>
        <strain evidence="2">DSM 14238 / LMG 21431 / ACAM 643 / 9-3</strain>
    </source>
</reference>
<dbReference type="AlphaFoldDB" id="I3YXP0"/>
<dbReference type="KEGG" id="asl:Aeqsu_2298"/>
<evidence type="ECO:0008006" key="3">
    <source>
        <dbReference type="Google" id="ProtNLM"/>
    </source>
</evidence>
<organism evidence="1 2">
    <name type="scientific">Aequorivita sublithincola (strain DSM 14238 / LMG 21431 / ACAM 643 / 9-3)</name>
    <dbReference type="NCBI Taxonomy" id="746697"/>
    <lineage>
        <taxon>Bacteria</taxon>
        <taxon>Pseudomonadati</taxon>
        <taxon>Bacteroidota</taxon>
        <taxon>Flavobacteriia</taxon>
        <taxon>Flavobacteriales</taxon>
        <taxon>Flavobacteriaceae</taxon>
        <taxon>Aequorivita</taxon>
    </lineage>
</organism>
<evidence type="ECO:0000313" key="1">
    <source>
        <dbReference type="EMBL" id="AFL81758.1"/>
    </source>
</evidence>
<dbReference type="Pfam" id="PF14903">
    <property type="entry name" value="WG_beta_rep"/>
    <property type="match status" value="2"/>
</dbReference>
<dbReference type="Proteomes" id="UP000006049">
    <property type="component" value="Chromosome"/>
</dbReference>
<dbReference type="RefSeq" id="WP_014783011.1">
    <property type="nucleotide sequence ID" value="NC_018013.1"/>
</dbReference>
<dbReference type="InterPro" id="IPR032774">
    <property type="entry name" value="WG_beta_rep"/>
</dbReference>